<dbReference type="EMBL" id="UFSM01000001">
    <property type="protein sequence ID" value="SUU91302.1"/>
    <property type="molecule type" value="Genomic_DNA"/>
</dbReference>
<proteinExistence type="predicted"/>
<sequence length="29" mass="3288">MKQLTIRRGGNLTFRKSVVPVLCPILPYS</sequence>
<gene>
    <name evidence="1" type="ORF">NCTC10684_04565</name>
</gene>
<reference evidence="1 2" key="1">
    <citation type="submission" date="2018-06" db="EMBL/GenBank/DDBJ databases">
        <authorList>
            <consortium name="Pathogen Informatics"/>
            <person name="Doyle S."/>
        </authorList>
    </citation>
    <scope>NUCLEOTIDE SEQUENCE [LARGE SCALE GENOMIC DNA]</scope>
    <source>
        <strain evidence="1 2">NCTC10684</strain>
    </source>
</reference>
<evidence type="ECO:0000313" key="2">
    <source>
        <dbReference type="Proteomes" id="UP000254701"/>
    </source>
</evidence>
<evidence type="ECO:0000313" key="1">
    <source>
        <dbReference type="EMBL" id="SUU91302.1"/>
    </source>
</evidence>
<accession>A0A380WSF6</accession>
<protein>
    <submittedName>
        <fullName evidence="1">Uncharacterized protein</fullName>
    </submittedName>
</protein>
<dbReference type="Proteomes" id="UP000254701">
    <property type="component" value="Unassembled WGS sequence"/>
</dbReference>
<name>A0A380WSF6_AMIAI</name>
<dbReference type="AlphaFoldDB" id="A0A380WSF6"/>
<organism evidence="1 2">
    <name type="scientific">Aminobacter aminovorans</name>
    <name type="common">Chelatobacter heintzii</name>
    <dbReference type="NCBI Taxonomy" id="83263"/>
    <lineage>
        <taxon>Bacteria</taxon>
        <taxon>Pseudomonadati</taxon>
        <taxon>Pseudomonadota</taxon>
        <taxon>Alphaproteobacteria</taxon>
        <taxon>Hyphomicrobiales</taxon>
        <taxon>Phyllobacteriaceae</taxon>
        <taxon>Aminobacter</taxon>
    </lineage>
</organism>